<gene>
    <name evidence="1" type="ORF">J2S55_005696</name>
</gene>
<dbReference type="RefSeq" id="WP_306867120.1">
    <property type="nucleotide sequence ID" value="NZ_JAUSRB010000002.1"/>
</dbReference>
<name>A0ABT9RAZ8_9ACTN</name>
<organism evidence="1 2">
    <name type="scientific">Streptosporangium brasiliense</name>
    <dbReference type="NCBI Taxonomy" id="47480"/>
    <lineage>
        <taxon>Bacteria</taxon>
        <taxon>Bacillati</taxon>
        <taxon>Actinomycetota</taxon>
        <taxon>Actinomycetes</taxon>
        <taxon>Streptosporangiales</taxon>
        <taxon>Streptosporangiaceae</taxon>
        <taxon>Streptosporangium</taxon>
    </lineage>
</organism>
<comment type="caution">
    <text evidence="1">The sequence shown here is derived from an EMBL/GenBank/DDBJ whole genome shotgun (WGS) entry which is preliminary data.</text>
</comment>
<dbReference type="InterPro" id="IPR034660">
    <property type="entry name" value="DinB/YfiT-like"/>
</dbReference>
<protein>
    <submittedName>
        <fullName evidence="1">Uncharacterized protein (TIGR03083 family)</fullName>
    </submittedName>
</protein>
<dbReference type="NCBIfam" id="TIGR03083">
    <property type="entry name" value="maleylpyruvate isomerase family mycothiol-dependent enzyme"/>
    <property type="match status" value="1"/>
</dbReference>
<sequence length="235" mass="24876">MAAVNVPDWERVPADVAYRHVRENVTRLLAGRPAAGDLAVAACPGWTVREVVAHLVEICARVAGRLGSRPVVGPLPGDAALAALLAAWTTAGEQVERLVAGDAARRGGVMTMDAFTHELDIRYALGLPPPAEHPAYPGALDVVVSGLSAEVSARGLPALRIETPGARWTAGPAGRPAATLSAHRHDLYRSLAGRRTSAQIARLHWSEDPRPWLPAFTWGPFTPPERPAESALTTA</sequence>
<evidence type="ECO:0000313" key="2">
    <source>
        <dbReference type="Proteomes" id="UP001230426"/>
    </source>
</evidence>
<dbReference type="InterPro" id="IPR017517">
    <property type="entry name" value="Maleyloyr_isom"/>
</dbReference>
<dbReference type="Proteomes" id="UP001230426">
    <property type="component" value="Unassembled WGS sequence"/>
</dbReference>
<dbReference type="EMBL" id="JAUSRB010000002">
    <property type="protein sequence ID" value="MDP9866430.1"/>
    <property type="molecule type" value="Genomic_DNA"/>
</dbReference>
<dbReference type="SUPFAM" id="SSF109854">
    <property type="entry name" value="DinB/YfiT-like putative metalloenzymes"/>
    <property type="match status" value="1"/>
</dbReference>
<reference evidence="1 2" key="1">
    <citation type="submission" date="2023-07" db="EMBL/GenBank/DDBJ databases">
        <title>Sequencing the genomes of 1000 actinobacteria strains.</title>
        <authorList>
            <person name="Klenk H.-P."/>
        </authorList>
    </citation>
    <scope>NUCLEOTIDE SEQUENCE [LARGE SCALE GENOMIC DNA]</scope>
    <source>
        <strain evidence="1 2">DSM 44109</strain>
    </source>
</reference>
<keyword evidence="2" id="KW-1185">Reference proteome</keyword>
<evidence type="ECO:0000313" key="1">
    <source>
        <dbReference type="EMBL" id="MDP9866430.1"/>
    </source>
</evidence>
<proteinExistence type="predicted"/>
<accession>A0ABT9RAZ8</accession>